<dbReference type="Proteomes" id="UP000320481">
    <property type="component" value="Unassembled WGS sequence"/>
</dbReference>
<evidence type="ECO:0000313" key="1">
    <source>
        <dbReference type="EMBL" id="TWV43386.1"/>
    </source>
</evidence>
<protein>
    <submittedName>
        <fullName evidence="1">Uncharacterized protein</fullName>
    </submittedName>
</protein>
<keyword evidence="2" id="KW-1185">Reference proteome</keyword>
<comment type="caution">
    <text evidence="1">The sequence shown here is derived from an EMBL/GenBank/DDBJ whole genome shotgun (WGS) entry which is preliminary data.</text>
</comment>
<sequence>MSNEQEGGPVVVQDLGPWVIEMQWPKGATQGGPAVLVVRPKGGTGYPPGGISSTVLRQIDFKEAGEALRRQTAVSELRSEVRERYEADRTQRLKRAAAQGVTDEYLALLASAYVTYVNQGGIGPLAHLAERVGKSQSTVKGHLWQARKRGLLTGSAGRAGGALTEKASAILARIVPGAQQTNPDTRDEE</sequence>
<proteinExistence type="predicted"/>
<dbReference type="AlphaFoldDB" id="A0A5C6JPL4"/>
<evidence type="ECO:0000313" key="2">
    <source>
        <dbReference type="Proteomes" id="UP000320481"/>
    </source>
</evidence>
<name>A0A5C6JPL4_9ACTN</name>
<reference evidence="1" key="1">
    <citation type="journal article" date="2019" name="Microbiol. Resour. Announc.">
        <title>Draft Genomic Sequences of Streptomyces misionensis and Streptomyces albidoflavus, bacteria applied for phytopathogen biocontrol.</title>
        <authorList>
            <person name="Pylro V."/>
            <person name="Dias A."/>
            <person name="Andreote F."/>
            <person name="Varani A."/>
            <person name="Andreote C."/>
            <person name="Bernardo E."/>
            <person name="Martins T."/>
        </authorList>
    </citation>
    <scope>NUCLEOTIDE SEQUENCE [LARGE SCALE GENOMIC DNA]</scope>
    <source>
        <strain evidence="1">66</strain>
    </source>
</reference>
<dbReference type="RefSeq" id="WP_146466299.1">
    <property type="nucleotide sequence ID" value="NZ_VOGW01000105.1"/>
</dbReference>
<organism evidence="1 2">
    <name type="scientific">Streptomyces misionensis</name>
    <dbReference type="NCBI Taxonomy" id="67331"/>
    <lineage>
        <taxon>Bacteria</taxon>
        <taxon>Bacillati</taxon>
        <taxon>Actinomycetota</taxon>
        <taxon>Actinomycetes</taxon>
        <taxon>Kitasatosporales</taxon>
        <taxon>Streptomycetaceae</taxon>
        <taxon>Streptomyces</taxon>
    </lineage>
</organism>
<accession>A0A5C6JPL4</accession>
<dbReference type="EMBL" id="VOGW01000105">
    <property type="protein sequence ID" value="TWV43386.1"/>
    <property type="molecule type" value="Genomic_DNA"/>
</dbReference>
<gene>
    <name evidence="1" type="ORF">FRZ03_18630</name>
</gene>